<dbReference type="AlphaFoldDB" id="A0A218Z1M7"/>
<dbReference type="EMBL" id="MZNU01000276">
    <property type="protein sequence ID" value="OWP01463.1"/>
    <property type="molecule type" value="Genomic_DNA"/>
</dbReference>
<sequence>MRFPRWVHPANPRSTAELANASDPRVGFGQLCHPSVCGEERWKEEARKEEGKKEKDKMEKDKMETKQKPDKEKDKRGSATQPEAREPFTVDSSPVHLIRGGARPPPTRSHTPSTTHQRPRGRRGSPHESGRGRGVVALSPRRHPELCGVSRSPGCKSRTLPIGSCDREVPVASHIRHHDPPPPEHILYPSPKPLSSLPFSAVLLPAPLSVVHCPDAPGQRAKTKQEALSRVVEYGINVENRGAMPEGTCRASPALGVQGR</sequence>
<comment type="caution">
    <text evidence="2">The sequence shown here is derived from an EMBL/GenBank/DDBJ whole genome shotgun (WGS) entry which is preliminary data.</text>
</comment>
<feature type="region of interest" description="Disordered" evidence="1">
    <location>
        <begin position="1"/>
        <end position="162"/>
    </location>
</feature>
<evidence type="ECO:0000313" key="2">
    <source>
        <dbReference type="EMBL" id="OWP01463.1"/>
    </source>
</evidence>
<gene>
    <name evidence="2" type="ORF">B2J93_695</name>
</gene>
<proteinExistence type="predicted"/>
<reference evidence="2 3" key="1">
    <citation type="submission" date="2017-04" db="EMBL/GenBank/DDBJ databases">
        <title>Draft genome sequence of Marssonina coronaria NL1: causal agent of apple blotch.</title>
        <authorList>
            <person name="Cheng Q."/>
        </authorList>
    </citation>
    <scope>NUCLEOTIDE SEQUENCE [LARGE SCALE GENOMIC DNA]</scope>
    <source>
        <strain evidence="2 3">NL1</strain>
    </source>
</reference>
<feature type="compositionally biased region" description="Basic and acidic residues" evidence="1">
    <location>
        <begin position="38"/>
        <end position="88"/>
    </location>
</feature>
<dbReference type="Proteomes" id="UP000242519">
    <property type="component" value="Unassembled WGS sequence"/>
</dbReference>
<dbReference type="InParanoid" id="A0A218Z1M7"/>
<name>A0A218Z1M7_9HELO</name>
<keyword evidence="3" id="KW-1185">Reference proteome</keyword>
<accession>A0A218Z1M7</accession>
<organism evidence="2 3">
    <name type="scientific">Diplocarpon coronariae</name>
    <dbReference type="NCBI Taxonomy" id="2795749"/>
    <lineage>
        <taxon>Eukaryota</taxon>
        <taxon>Fungi</taxon>
        <taxon>Dikarya</taxon>
        <taxon>Ascomycota</taxon>
        <taxon>Pezizomycotina</taxon>
        <taxon>Leotiomycetes</taxon>
        <taxon>Helotiales</taxon>
        <taxon>Drepanopezizaceae</taxon>
        <taxon>Diplocarpon</taxon>
    </lineage>
</organism>
<protein>
    <submittedName>
        <fullName evidence="2">Uncharacterized protein</fullName>
    </submittedName>
</protein>
<evidence type="ECO:0000256" key="1">
    <source>
        <dbReference type="SAM" id="MobiDB-lite"/>
    </source>
</evidence>
<evidence type="ECO:0000313" key="3">
    <source>
        <dbReference type="Proteomes" id="UP000242519"/>
    </source>
</evidence>